<dbReference type="GO" id="GO:0046983">
    <property type="term" value="F:protein dimerization activity"/>
    <property type="evidence" value="ECO:0007669"/>
    <property type="project" value="InterPro"/>
</dbReference>
<accession>A0A388STL8</accession>
<dbReference type="PROSITE" id="PS51683">
    <property type="entry name" value="SAM_OMT_II"/>
    <property type="match status" value="1"/>
</dbReference>
<keyword evidence="1 7" id="KW-0489">Methyltransferase</keyword>
<dbReference type="Gene3D" id="1.10.10.10">
    <property type="entry name" value="Winged helix-like DNA-binding domain superfamily/Winged helix DNA-binding domain"/>
    <property type="match status" value="1"/>
</dbReference>
<evidence type="ECO:0000259" key="6">
    <source>
        <dbReference type="Pfam" id="PF08100"/>
    </source>
</evidence>
<feature type="domain" description="O-methyltransferase dimerisation" evidence="6">
    <location>
        <begin position="30"/>
        <end position="103"/>
    </location>
</feature>
<dbReference type="Pfam" id="PF00891">
    <property type="entry name" value="Methyltransf_2"/>
    <property type="match status" value="1"/>
</dbReference>
<proteinExistence type="predicted"/>
<feature type="active site" description="Proton acceptor" evidence="4">
    <location>
        <position position="263"/>
    </location>
</feature>
<dbReference type="Gene3D" id="1.10.287.1350">
    <property type="match status" value="1"/>
</dbReference>
<evidence type="ECO:0000256" key="2">
    <source>
        <dbReference type="ARBA" id="ARBA00022679"/>
    </source>
</evidence>
<dbReference type="SUPFAM" id="SSF46785">
    <property type="entry name" value="Winged helix' DNA-binding domain"/>
    <property type="match status" value="1"/>
</dbReference>
<dbReference type="PANTHER" id="PTHR43712">
    <property type="entry name" value="PUTATIVE (AFU_ORTHOLOGUE AFUA_4G14580)-RELATED"/>
    <property type="match status" value="1"/>
</dbReference>
<feature type="domain" description="O-methyltransferase C-terminal" evidence="5">
    <location>
        <begin position="127"/>
        <end position="336"/>
    </location>
</feature>
<dbReference type="AlphaFoldDB" id="A0A388STL8"/>
<dbReference type="InterPro" id="IPR036388">
    <property type="entry name" value="WH-like_DNA-bd_sf"/>
</dbReference>
<dbReference type="PIRSF" id="PIRSF005739">
    <property type="entry name" value="O-mtase"/>
    <property type="match status" value="1"/>
</dbReference>
<name>A0A388STL8_9ACTN</name>
<dbReference type="PANTHER" id="PTHR43712:SF2">
    <property type="entry name" value="O-METHYLTRANSFERASE CICE"/>
    <property type="match status" value="1"/>
</dbReference>
<comment type="caution">
    <text evidence="7">The sequence shown here is derived from an EMBL/GenBank/DDBJ whole genome shotgun (WGS) entry which is preliminary data.</text>
</comment>
<evidence type="ECO:0000313" key="8">
    <source>
        <dbReference type="Proteomes" id="UP000265354"/>
    </source>
</evidence>
<dbReference type="EMBL" id="BGZL01000003">
    <property type="protein sequence ID" value="GBP99898.1"/>
    <property type="molecule type" value="Genomic_DNA"/>
</dbReference>
<evidence type="ECO:0000313" key="7">
    <source>
        <dbReference type="EMBL" id="GBP99898.1"/>
    </source>
</evidence>
<dbReference type="GO" id="GO:0032259">
    <property type="term" value="P:methylation"/>
    <property type="evidence" value="ECO:0007669"/>
    <property type="project" value="UniProtKB-KW"/>
</dbReference>
<sequence>MDTMTVDTVTGVVGPAITAALPPHVRLLLLTDGKRISRVLHVLAELGIADELAGGPLTVPELAERTGTHGDSLGRVLRVAAAFGVFAERPDGRYTLNDVGEALRSDVPGSQRDMVLYNGDEMLWRSYGRLMHTVRTGQPAFEAAYGHGFFEHLEQDPRAGALFDRAMTGMSRATARMLLDGFDFGRFGRIADVGGGRGWFLAELLGRHPRMRGTLVDRPAVVEEAHRLFDEAGVTDRVEVVPGDFFGELPRGRDAYVLKAVLHDWDDERAAAILGRVREALAGRPEGRLLVCEFLVGPANEWDRGKLLDLDMLIRFGGRERSEEQWRALLATAGFELVNEPVAGRWAVLECRPVPGTR</sequence>
<evidence type="ECO:0000256" key="1">
    <source>
        <dbReference type="ARBA" id="ARBA00022603"/>
    </source>
</evidence>
<reference evidence="7 8" key="1">
    <citation type="submission" date="2018-07" db="EMBL/GenBank/DDBJ databases">
        <title>Whole Genome Shotgun Sequence of Streptomyces spongiicola strain 531S.</title>
        <authorList>
            <person name="Dohra H."/>
            <person name="Kodani S."/>
        </authorList>
    </citation>
    <scope>NUCLEOTIDE SEQUENCE [LARGE SCALE GENOMIC DNA]</scope>
    <source>
        <strain evidence="7 8">531S</strain>
    </source>
</reference>
<evidence type="ECO:0000256" key="4">
    <source>
        <dbReference type="PIRSR" id="PIRSR005739-1"/>
    </source>
</evidence>
<evidence type="ECO:0000259" key="5">
    <source>
        <dbReference type="Pfam" id="PF00891"/>
    </source>
</evidence>
<dbReference type="Proteomes" id="UP000265354">
    <property type="component" value="Unassembled WGS sequence"/>
</dbReference>
<dbReference type="Pfam" id="PF08100">
    <property type="entry name" value="Dimerisation"/>
    <property type="match status" value="1"/>
</dbReference>
<dbReference type="Gene3D" id="3.40.50.150">
    <property type="entry name" value="Vaccinia Virus protein VP39"/>
    <property type="match status" value="1"/>
</dbReference>
<protein>
    <submittedName>
        <fullName evidence="7">O-methyltransferase</fullName>
    </submittedName>
</protein>
<evidence type="ECO:0000256" key="3">
    <source>
        <dbReference type="ARBA" id="ARBA00022691"/>
    </source>
</evidence>
<dbReference type="InterPro" id="IPR016461">
    <property type="entry name" value="COMT-like"/>
</dbReference>
<dbReference type="InterPro" id="IPR012967">
    <property type="entry name" value="COMT_dimerisation"/>
</dbReference>
<dbReference type="InterPro" id="IPR036390">
    <property type="entry name" value="WH_DNA-bd_sf"/>
</dbReference>
<organism evidence="7 8">
    <name type="scientific">Streptomyces spongiicola</name>
    <dbReference type="NCBI Taxonomy" id="1690221"/>
    <lineage>
        <taxon>Bacteria</taxon>
        <taxon>Bacillati</taxon>
        <taxon>Actinomycetota</taxon>
        <taxon>Actinomycetes</taxon>
        <taxon>Kitasatosporales</taxon>
        <taxon>Streptomycetaceae</taxon>
        <taxon>Streptomyces</taxon>
    </lineage>
</organism>
<dbReference type="InterPro" id="IPR001077">
    <property type="entry name" value="COMT_C"/>
</dbReference>
<dbReference type="InterPro" id="IPR029063">
    <property type="entry name" value="SAM-dependent_MTases_sf"/>
</dbReference>
<keyword evidence="3" id="KW-0949">S-adenosyl-L-methionine</keyword>
<dbReference type="GO" id="GO:0008171">
    <property type="term" value="F:O-methyltransferase activity"/>
    <property type="evidence" value="ECO:0007669"/>
    <property type="project" value="InterPro"/>
</dbReference>
<dbReference type="SUPFAM" id="SSF53335">
    <property type="entry name" value="S-adenosyl-L-methionine-dependent methyltransferases"/>
    <property type="match status" value="1"/>
</dbReference>
<gene>
    <name evidence="7" type="ORF">SSP531S_13010</name>
</gene>
<dbReference type="CDD" id="cd02440">
    <property type="entry name" value="AdoMet_MTases"/>
    <property type="match status" value="1"/>
</dbReference>
<keyword evidence="2 7" id="KW-0808">Transferase</keyword>